<dbReference type="InterPro" id="IPR007869">
    <property type="entry name" value="Homing_endonuc_PI-Sce"/>
</dbReference>
<dbReference type="GO" id="GO:0003677">
    <property type="term" value="F:DNA binding"/>
    <property type="evidence" value="ECO:0007669"/>
    <property type="project" value="InterPro"/>
</dbReference>
<accession>A0A6C0DCC2</accession>
<dbReference type="InterPro" id="IPR027434">
    <property type="entry name" value="Homing_endonucl"/>
</dbReference>
<evidence type="ECO:0000313" key="3">
    <source>
        <dbReference type="EMBL" id="QHT14063.1"/>
    </source>
</evidence>
<dbReference type="Pfam" id="PF05204">
    <property type="entry name" value="Hom_end"/>
    <property type="match status" value="1"/>
</dbReference>
<feature type="compositionally biased region" description="Acidic residues" evidence="1">
    <location>
        <begin position="34"/>
        <end position="48"/>
    </location>
</feature>
<dbReference type="SUPFAM" id="SSF51294">
    <property type="entry name" value="Hedgehog/intein (Hint) domain"/>
    <property type="match status" value="1"/>
</dbReference>
<dbReference type="SUPFAM" id="SSF55608">
    <property type="entry name" value="Homing endonucleases"/>
    <property type="match status" value="1"/>
</dbReference>
<feature type="compositionally biased region" description="Low complexity" evidence="1">
    <location>
        <begin position="49"/>
        <end position="59"/>
    </location>
</feature>
<dbReference type="InterPro" id="IPR004042">
    <property type="entry name" value="Intein_endonuc_central"/>
</dbReference>
<dbReference type="GO" id="GO:0004519">
    <property type="term" value="F:endonuclease activity"/>
    <property type="evidence" value="ECO:0007669"/>
    <property type="project" value="InterPro"/>
</dbReference>
<dbReference type="PROSITE" id="PS50819">
    <property type="entry name" value="INTEIN_ENDONUCLEASE"/>
    <property type="match status" value="1"/>
</dbReference>
<dbReference type="InterPro" id="IPR007868">
    <property type="entry name" value="Hom_end_hint"/>
</dbReference>
<dbReference type="Gene3D" id="3.10.28.10">
    <property type="entry name" value="Homing endonucleases"/>
    <property type="match status" value="1"/>
</dbReference>
<dbReference type="GO" id="GO:0030908">
    <property type="term" value="P:protein splicing"/>
    <property type="evidence" value="ECO:0007669"/>
    <property type="project" value="InterPro"/>
</dbReference>
<feature type="region of interest" description="Disordered" evidence="1">
    <location>
        <begin position="955"/>
        <end position="977"/>
    </location>
</feature>
<dbReference type="Gene3D" id="2.170.16.10">
    <property type="entry name" value="Hedgehog/Intein (Hint) domain"/>
    <property type="match status" value="1"/>
</dbReference>
<protein>
    <recommendedName>
        <fullName evidence="2">DOD-type homing endonuclease domain-containing protein</fullName>
    </recommendedName>
</protein>
<feature type="region of interest" description="Disordered" evidence="1">
    <location>
        <begin position="34"/>
        <end position="59"/>
    </location>
</feature>
<proteinExistence type="predicted"/>
<dbReference type="Pfam" id="PF05203">
    <property type="entry name" value="Hom_end_hint"/>
    <property type="match status" value="1"/>
</dbReference>
<evidence type="ECO:0000256" key="1">
    <source>
        <dbReference type="SAM" id="MobiDB-lite"/>
    </source>
</evidence>
<dbReference type="InterPro" id="IPR036844">
    <property type="entry name" value="Hint_dom_sf"/>
</dbReference>
<evidence type="ECO:0000259" key="2">
    <source>
        <dbReference type="PROSITE" id="PS50819"/>
    </source>
</evidence>
<organism evidence="3">
    <name type="scientific">viral metagenome</name>
    <dbReference type="NCBI Taxonomy" id="1070528"/>
    <lineage>
        <taxon>unclassified sequences</taxon>
        <taxon>metagenomes</taxon>
        <taxon>organismal metagenomes</taxon>
    </lineage>
</organism>
<dbReference type="EMBL" id="MN739578">
    <property type="protein sequence ID" value="QHT14063.1"/>
    <property type="molecule type" value="Genomic_DNA"/>
</dbReference>
<dbReference type="InterPro" id="IPR027417">
    <property type="entry name" value="P-loop_NTPase"/>
</dbReference>
<sequence length="1594" mass="183276">MDKNVFQPLVVLEKKPIAKKFEEVRVAFVKPIEESIDEPGEPNEEPSEPTENNVNPVESSQMIEILDRRKTSRLDRKLIMNRLKNKRATKNTLEASPMMEPTIIEPPMPIKTGEKLVIKPKLRVKPAEPSIPITETTEIVPLIEPVEEQRKIEENVIEEETIQIIKEANNKKPKRGKKTKKQEPIEEMPEVDITTATIRNQKVLDRLPKEKEKIIIKASSYYMNNRKLFVQKLTELFEPYKKELIETQETASCESRSQNENFDLLTHQKIVRDYLNLYSPYRGLLLYHGLGSGKCHKKDTPIMLADGSIKLVQDIQVGDFLMGDDSKPRTVLSLARGRDKMYDIIPVKGEKYTVNQEHILCLRASGFPKLSKNNHKSNTNYNIQWLENNEFQSKTFTFNQENEMEMKMAAEKFYENIKLNKDTNDNVYEIPVKDYLKLSNKKKAFLKGYRVGIDFEDKDIPIDPYMIGYWLGDGTSRGSEITSQDSTVLYYLANNLPKYNLSLLYRSNYTYGITGNGKHNNNIFLNTLKDLNMINNKHIPIIYKCNSRENRLKLLAGLIDSDGCLDNGGFEFTQKNETLMDDVIYLARSLGFSCYKSLKKTTWTSNGEKKYGTTWRTHISGEGIEEIPTKIPRKKAQSRKQKKDVLVTGIKVEYVNEDDYYGFMLDGNCRYVMGDFTVTHNTCTSIAIAEGMKSNKRVFVLTPAALKMNFFSEMKKCGDSLYKKNQFWEFVSIDGKPEYLGILSRALSLPIDFIRKQNGAWLVNVQKPSNYTELDPSQQLDIDTQLNEMIRSKYTDINYNGLRPNKMKILTSNFTKNPFDNSVVLIDEAHNFVSRIVNKIKKPNSIPYMLYDYLMNASNARIVLLSGTPIINYPNEIGILYNILRGYLKTWTIPAVWEKADKINTDTILKILDDGNLKTFDYVEYADNKITITRNPFGFINTKKKGTLKGTKKIPKIKAGGKNSTKKSKESSHEGGSGDVFKRYDGVTLDDAGNLTDDAFINKLQTILKKSDITIRGSIELNKYKALPDDAEEFLNMFVNTDTGDIKESNLLQRRILGLTSYFRSAQEQLLPRFVKTPEGDTYYIIKCEMTQHQYGIYEKIRKEEADREKKSKKNRIKNLQKKNTEELFNISSTYRIFSRACCNFAFPSGIDRPLPNPKKTNAEGEQTEEINELDFDAVPKELRQEVDVYSVTEEQEDIDSVPNTGVDQDVLNYEKRIEKAMADLSKKIENTNESEYLSKDALGTYSPKFAKVLENITNPENDGLHLLYSHFRTIEGIGILRLILLENGFAEFKIKKIGENWDIVDTIEDEGKPRFVLYTGTESPEEKEIIRNIYNSMWDFVPGNIVTKLKQQAENNNYGEIIKVFMITSSGAEGINLRNTRFVHIIEPYWHMVRVDQVVGRARRICSHQDLPEDKRTVKVYLYVTTFSEAQKTDEKNVELRIRDVSRIDKKTPITTDENLYEIASLKQRINNQILRAVKESAIDCNIYSVLSKKDDPDSEKLVCYGFGKVESNQFSSYPTLEKDQSEKSGLDVKRINWEATEVTIAKMKYAMNEATKELYDFESYQLATQGLGEPRLVGRLVTEGNKMKFVPV</sequence>
<name>A0A6C0DCC2_9ZZZZ</name>
<feature type="domain" description="DOD-type homing endonuclease" evidence="2">
    <location>
        <begin position="466"/>
        <end position="592"/>
    </location>
</feature>
<reference evidence="3" key="1">
    <citation type="journal article" date="2020" name="Nature">
        <title>Giant virus diversity and host interactions through global metagenomics.</title>
        <authorList>
            <person name="Schulz F."/>
            <person name="Roux S."/>
            <person name="Paez-Espino D."/>
            <person name="Jungbluth S."/>
            <person name="Walsh D.A."/>
            <person name="Denef V.J."/>
            <person name="McMahon K.D."/>
            <person name="Konstantinidis K.T."/>
            <person name="Eloe-Fadrosh E.A."/>
            <person name="Kyrpides N.C."/>
            <person name="Woyke T."/>
        </authorList>
    </citation>
    <scope>NUCLEOTIDE SEQUENCE</scope>
    <source>
        <strain evidence="3">GVMAG-M-3300023174-134</strain>
    </source>
</reference>
<dbReference type="SUPFAM" id="SSF52540">
    <property type="entry name" value="P-loop containing nucleoside triphosphate hydrolases"/>
    <property type="match status" value="2"/>
</dbReference>
<dbReference type="Gene3D" id="3.40.50.300">
    <property type="entry name" value="P-loop containing nucleotide triphosphate hydrolases"/>
    <property type="match status" value="2"/>
</dbReference>